<dbReference type="CDD" id="cd00884">
    <property type="entry name" value="beta_CA_cladeB"/>
    <property type="match status" value="1"/>
</dbReference>
<comment type="caution">
    <text evidence="10">The sequence shown here is derived from an EMBL/GenBank/DDBJ whole genome shotgun (WGS) entry which is preliminary data.</text>
</comment>
<keyword evidence="11" id="KW-1185">Reference proteome</keyword>
<evidence type="ECO:0000256" key="5">
    <source>
        <dbReference type="ARBA" id="ARBA00023239"/>
    </source>
</evidence>
<dbReference type="PANTHER" id="PTHR11002:SF56">
    <property type="entry name" value="BETA CARBONIC ANHYDRASE 2, CHLOROPLASTIC"/>
    <property type="match status" value="1"/>
</dbReference>
<dbReference type="Proteomes" id="UP001605036">
    <property type="component" value="Unassembled WGS sequence"/>
</dbReference>
<evidence type="ECO:0000313" key="10">
    <source>
        <dbReference type="EMBL" id="KAL2621672.1"/>
    </source>
</evidence>
<dbReference type="AlphaFoldDB" id="A0ABD1Y4K1"/>
<dbReference type="InterPro" id="IPR001765">
    <property type="entry name" value="Carbonic_anhydrase"/>
</dbReference>
<gene>
    <name evidence="10" type="ORF">R1flu_001877</name>
</gene>
<dbReference type="PANTHER" id="PTHR11002">
    <property type="entry name" value="CARBONIC ANHYDRASE"/>
    <property type="match status" value="1"/>
</dbReference>
<feature type="binding site" evidence="7">
    <location>
        <position position="149"/>
    </location>
    <ligand>
        <name>Zn(2+)</name>
        <dbReference type="ChEBI" id="CHEBI:29105"/>
    </ligand>
</feature>
<evidence type="ECO:0000313" key="11">
    <source>
        <dbReference type="Proteomes" id="UP001605036"/>
    </source>
</evidence>
<sequence>MSLQDVEAKINAVVEKKPELSEKVTAKLEKILNDLENLSVDDGEKTGFDKVHAGFDKFKTKVYNKNTELTEKLKTGQWPKLMIVACSDSRVCPTQIFKLAPGDAFIVRNVANMVPAYEAEGNPSVGSAVEYAVLHLKVDHIFVVGHRACGGIGALVKMCPDDGEYKTTFIENWCQIGKPARALVKEAHKDESVEDLCKYCEKESVNNSLKNLLSYPFVVDAVKEGKITLHGGYYDHIEGTFEKWDFEA</sequence>
<dbReference type="PROSITE" id="PS00705">
    <property type="entry name" value="PROK_CO2_ANHYDRASE_2"/>
    <property type="match status" value="1"/>
</dbReference>
<dbReference type="InterPro" id="IPR045066">
    <property type="entry name" value="Beta_CA_cladeB"/>
</dbReference>
<dbReference type="SUPFAM" id="SSF53056">
    <property type="entry name" value="beta-carbonic anhydrase, cab"/>
    <property type="match status" value="1"/>
</dbReference>
<comment type="catalytic activity">
    <reaction evidence="6 8">
        <text>hydrogencarbonate + H(+) = CO2 + H2O</text>
        <dbReference type="Rhea" id="RHEA:10748"/>
        <dbReference type="ChEBI" id="CHEBI:15377"/>
        <dbReference type="ChEBI" id="CHEBI:15378"/>
        <dbReference type="ChEBI" id="CHEBI:16526"/>
        <dbReference type="ChEBI" id="CHEBI:17544"/>
        <dbReference type="EC" id="4.2.1.1"/>
    </reaction>
</comment>
<dbReference type="InterPro" id="IPR015892">
    <property type="entry name" value="Carbonic_anhydrase_CS"/>
</dbReference>
<evidence type="ECO:0000256" key="9">
    <source>
        <dbReference type="SAM" id="Coils"/>
    </source>
</evidence>
<dbReference type="FunFam" id="3.40.1050.10:FF:000003">
    <property type="entry name" value="Carbonic anhydrase"/>
    <property type="match status" value="1"/>
</dbReference>
<evidence type="ECO:0000256" key="7">
    <source>
        <dbReference type="PIRSR" id="PIRSR601765-1"/>
    </source>
</evidence>
<keyword evidence="9" id="KW-0175">Coiled coil</keyword>
<dbReference type="InterPro" id="IPR036874">
    <property type="entry name" value="Carbonic_anhydrase_sf"/>
</dbReference>
<dbReference type="EMBL" id="JBHFFA010000006">
    <property type="protein sequence ID" value="KAL2621672.1"/>
    <property type="molecule type" value="Genomic_DNA"/>
</dbReference>
<evidence type="ECO:0000256" key="1">
    <source>
        <dbReference type="ARBA" id="ARBA00002904"/>
    </source>
</evidence>
<keyword evidence="4 7" id="KW-0862">Zinc</keyword>
<feature type="binding site" evidence="7">
    <location>
        <position position="88"/>
    </location>
    <ligand>
        <name>Zn(2+)</name>
        <dbReference type="ChEBI" id="CHEBI:29105"/>
    </ligand>
</feature>
<comment type="function">
    <text evidence="1 8">Reversible hydration of carbon dioxide.</text>
</comment>
<dbReference type="Gene3D" id="3.40.1050.10">
    <property type="entry name" value="Carbonic anhydrase"/>
    <property type="match status" value="1"/>
</dbReference>
<evidence type="ECO:0000256" key="3">
    <source>
        <dbReference type="ARBA" id="ARBA00012925"/>
    </source>
</evidence>
<proteinExistence type="inferred from homology"/>
<reference evidence="10 11" key="1">
    <citation type="submission" date="2024-09" db="EMBL/GenBank/DDBJ databases">
        <title>Chromosome-scale assembly of Riccia fluitans.</title>
        <authorList>
            <person name="Paukszto L."/>
            <person name="Sawicki J."/>
            <person name="Karawczyk K."/>
            <person name="Piernik-Szablinska J."/>
            <person name="Szczecinska M."/>
            <person name="Mazdziarz M."/>
        </authorList>
    </citation>
    <scope>NUCLEOTIDE SEQUENCE [LARGE SCALE GENOMIC DNA]</scope>
    <source>
        <strain evidence="10">Rf_01</strain>
        <tissue evidence="10">Aerial parts of the thallus</tissue>
    </source>
</reference>
<feature type="coiled-coil region" evidence="9">
    <location>
        <begin position="3"/>
        <end position="41"/>
    </location>
</feature>
<feature type="binding site" evidence="7">
    <location>
        <position position="86"/>
    </location>
    <ligand>
        <name>Zn(2+)</name>
        <dbReference type="ChEBI" id="CHEBI:29105"/>
    </ligand>
</feature>
<evidence type="ECO:0000256" key="6">
    <source>
        <dbReference type="ARBA" id="ARBA00048348"/>
    </source>
</evidence>
<evidence type="ECO:0000256" key="8">
    <source>
        <dbReference type="RuleBase" id="RU003956"/>
    </source>
</evidence>
<protein>
    <recommendedName>
        <fullName evidence="3 8">Carbonic anhydrase</fullName>
        <ecNumber evidence="3 8">4.2.1.1</ecNumber>
    </recommendedName>
    <alternativeName>
        <fullName evidence="8">Carbonate dehydratase</fullName>
    </alternativeName>
</protein>
<comment type="similarity">
    <text evidence="2 8">Belongs to the beta-class carbonic anhydrase family.</text>
</comment>
<evidence type="ECO:0000256" key="4">
    <source>
        <dbReference type="ARBA" id="ARBA00022833"/>
    </source>
</evidence>
<dbReference type="GO" id="GO:0008270">
    <property type="term" value="F:zinc ion binding"/>
    <property type="evidence" value="ECO:0007669"/>
    <property type="project" value="UniProtKB-UniRule"/>
</dbReference>
<keyword evidence="7" id="KW-0479">Metal-binding</keyword>
<dbReference type="SMART" id="SM00947">
    <property type="entry name" value="Pro_CA"/>
    <property type="match status" value="1"/>
</dbReference>
<dbReference type="PROSITE" id="PS00704">
    <property type="entry name" value="PROK_CO2_ANHYDRASE_1"/>
    <property type="match status" value="1"/>
</dbReference>
<keyword evidence="5 8" id="KW-0456">Lyase</keyword>
<evidence type="ECO:0000256" key="2">
    <source>
        <dbReference type="ARBA" id="ARBA00006217"/>
    </source>
</evidence>
<name>A0ABD1Y4K1_9MARC</name>
<organism evidence="10 11">
    <name type="scientific">Riccia fluitans</name>
    <dbReference type="NCBI Taxonomy" id="41844"/>
    <lineage>
        <taxon>Eukaryota</taxon>
        <taxon>Viridiplantae</taxon>
        <taxon>Streptophyta</taxon>
        <taxon>Embryophyta</taxon>
        <taxon>Marchantiophyta</taxon>
        <taxon>Marchantiopsida</taxon>
        <taxon>Marchantiidae</taxon>
        <taxon>Marchantiales</taxon>
        <taxon>Ricciaceae</taxon>
        <taxon>Riccia</taxon>
    </lineage>
</organism>
<comment type="cofactor">
    <cofactor evidence="7">
        <name>Zn(2+)</name>
        <dbReference type="ChEBI" id="CHEBI:29105"/>
    </cofactor>
    <text evidence="7">Binds 1 zinc ion per subunit.</text>
</comment>
<dbReference type="GO" id="GO:0004089">
    <property type="term" value="F:carbonate dehydratase activity"/>
    <property type="evidence" value="ECO:0007669"/>
    <property type="project" value="UniProtKB-UniRule"/>
</dbReference>
<dbReference type="Pfam" id="PF00484">
    <property type="entry name" value="Pro_CA"/>
    <property type="match status" value="1"/>
</dbReference>
<feature type="binding site" evidence="7">
    <location>
        <position position="146"/>
    </location>
    <ligand>
        <name>Zn(2+)</name>
        <dbReference type="ChEBI" id="CHEBI:29105"/>
    </ligand>
</feature>
<dbReference type="EC" id="4.2.1.1" evidence="3 8"/>
<accession>A0ABD1Y4K1</accession>